<name>A0ACB7YXW1_9ERIC</name>
<protein>
    <submittedName>
        <fullName evidence="1">Uncharacterized protein</fullName>
    </submittedName>
</protein>
<organism evidence="1 2">
    <name type="scientific">Vaccinium darrowii</name>
    <dbReference type="NCBI Taxonomy" id="229202"/>
    <lineage>
        <taxon>Eukaryota</taxon>
        <taxon>Viridiplantae</taxon>
        <taxon>Streptophyta</taxon>
        <taxon>Embryophyta</taxon>
        <taxon>Tracheophyta</taxon>
        <taxon>Spermatophyta</taxon>
        <taxon>Magnoliopsida</taxon>
        <taxon>eudicotyledons</taxon>
        <taxon>Gunneridae</taxon>
        <taxon>Pentapetalae</taxon>
        <taxon>asterids</taxon>
        <taxon>Ericales</taxon>
        <taxon>Ericaceae</taxon>
        <taxon>Vaccinioideae</taxon>
        <taxon>Vaccinieae</taxon>
        <taxon>Vaccinium</taxon>
    </lineage>
</organism>
<sequence>MNRVVQVLRSFVCSTSVFGVSTASMQLSFDSRGNSVPTILLMMQRHLYAREGMQVEGIFRITAENSEEEYVREQLNMGVVPDDVDLHCSAGLIKAWFRELPNGLLDSIPPEEVMQAVSEEDCAQLVRCLRPTEAAFLDWAINLMTDVAQLEYLNKMNACNVAMVFAPNMTQEWRPATLGNTLVTKSRGLAYITLLMAARKTAENIRRVDEQVNKAVVATNRAAFVARVAAVNEV</sequence>
<keyword evidence="2" id="KW-1185">Reference proteome</keyword>
<dbReference type="Proteomes" id="UP000828048">
    <property type="component" value="Chromosome 3"/>
</dbReference>
<evidence type="ECO:0000313" key="2">
    <source>
        <dbReference type="Proteomes" id="UP000828048"/>
    </source>
</evidence>
<accession>A0ACB7YXW1</accession>
<dbReference type="EMBL" id="CM037153">
    <property type="protein sequence ID" value="KAH7858097.1"/>
    <property type="molecule type" value="Genomic_DNA"/>
</dbReference>
<evidence type="ECO:0000313" key="1">
    <source>
        <dbReference type="EMBL" id="KAH7858097.1"/>
    </source>
</evidence>
<gene>
    <name evidence="1" type="ORF">Vadar_019949</name>
</gene>
<reference evidence="1 2" key="1">
    <citation type="journal article" date="2021" name="Hortic Res">
        <title>High-quality reference genome and annotation aids understanding of berry development for evergreen blueberry (Vaccinium darrowii).</title>
        <authorList>
            <person name="Yu J."/>
            <person name="Hulse-Kemp A.M."/>
            <person name="Babiker E."/>
            <person name="Staton M."/>
        </authorList>
    </citation>
    <scope>NUCLEOTIDE SEQUENCE [LARGE SCALE GENOMIC DNA]</scope>
    <source>
        <strain evidence="2">cv. NJ 8807/NJ 8810</strain>
        <tissue evidence="1">Young leaf</tissue>
    </source>
</reference>
<proteinExistence type="predicted"/>
<comment type="caution">
    <text evidence="1">The sequence shown here is derived from an EMBL/GenBank/DDBJ whole genome shotgun (WGS) entry which is preliminary data.</text>
</comment>